<sequence length="113" mass="12028">MTEARIPGYCRVSRDGVEIFVRLTPKSSRNAIEGAEEAGDGKVHIKARVRAVPEDGKANAALEKLIAEWLKVPKADVEVVSGATSRLKGVAIRGDSKALLSKIVLAGETFTGK</sequence>
<evidence type="ECO:0000313" key="3">
    <source>
        <dbReference type="EMBL" id="MFD2259296.1"/>
    </source>
</evidence>
<evidence type="ECO:0000256" key="2">
    <source>
        <dbReference type="HAMAP-Rule" id="MF_00634"/>
    </source>
</evidence>
<name>A0ABW5DIA6_9HYPH</name>
<dbReference type="PANTHER" id="PTHR13420:SF7">
    <property type="entry name" value="UPF0235 PROTEIN C15ORF40"/>
    <property type="match status" value="1"/>
</dbReference>
<evidence type="ECO:0000313" key="4">
    <source>
        <dbReference type="Proteomes" id="UP001597373"/>
    </source>
</evidence>
<dbReference type="HAMAP" id="MF_00634">
    <property type="entry name" value="UPF0235"/>
    <property type="match status" value="1"/>
</dbReference>
<reference evidence="4" key="1">
    <citation type="journal article" date="2019" name="Int. J. Syst. Evol. Microbiol.">
        <title>The Global Catalogue of Microorganisms (GCM) 10K type strain sequencing project: providing services to taxonomists for standard genome sequencing and annotation.</title>
        <authorList>
            <consortium name="The Broad Institute Genomics Platform"/>
            <consortium name="The Broad Institute Genome Sequencing Center for Infectious Disease"/>
            <person name="Wu L."/>
            <person name="Ma J."/>
        </authorList>
    </citation>
    <scope>NUCLEOTIDE SEQUENCE [LARGE SCALE GENOMIC DNA]</scope>
    <source>
        <strain evidence="4">KCTC 23707</strain>
    </source>
</reference>
<comment type="similarity">
    <text evidence="1 2">Belongs to the UPF0235 family.</text>
</comment>
<dbReference type="PANTHER" id="PTHR13420">
    <property type="entry name" value="UPF0235 PROTEIN C15ORF40"/>
    <property type="match status" value="1"/>
</dbReference>
<dbReference type="SUPFAM" id="SSF69786">
    <property type="entry name" value="YggU-like"/>
    <property type="match status" value="1"/>
</dbReference>
<dbReference type="NCBIfam" id="TIGR00251">
    <property type="entry name" value="DUF167 family protein"/>
    <property type="match status" value="1"/>
</dbReference>
<dbReference type="NCBIfam" id="NF002348">
    <property type="entry name" value="PRK01310.1"/>
    <property type="match status" value="1"/>
</dbReference>
<protein>
    <recommendedName>
        <fullName evidence="2">UPF0235 protein ACFSMZ_05915</fullName>
    </recommendedName>
</protein>
<organism evidence="3 4">
    <name type="scientific">Chelativorans composti</name>
    <dbReference type="NCBI Taxonomy" id="768533"/>
    <lineage>
        <taxon>Bacteria</taxon>
        <taxon>Pseudomonadati</taxon>
        <taxon>Pseudomonadota</taxon>
        <taxon>Alphaproteobacteria</taxon>
        <taxon>Hyphomicrobiales</taxon>
        <taxon>Phyllobacteriaceae</taxon>
        <taxon>Chelativorans</taxon>
    </lineage>
</organism>
<dbReference type="Pfam" id="PF02594">
    <property type="entry name" value="DUF167"/>
    <property type="match status" value="1"/>
</dbReference>
<accession>A0ABW5DIA6</accession>
<evidence type="ECO:0000256" key="1">
    <source>
        <dbReference type="ARBA" id="ARBA00010364"/>
    </source>
</evidence>
<dbReference type="SMART" id="SM01152">
    <property type="entry name" value="DUF167"/>
    <property type="match status" value="1"/>
</dbReference>
<gene>
    <name evidence="3" type="ORF">ACFSMZ_05915</name>
</gene>
<dbReference type="EMBL" id="JBHUIR010000020">
    <property type="protein sequence ID" value="MFD2259296.1"/>
    <property type="molecule type" value="Genomic_DNA"/>
</dbReference>
<dbReference type="Proteomes" id="UP001597373">
    <property type="component" value="Unassembled WGS sequence"/>
</dbReference>
<dbReference type="InterPro" id="IPR036591">
    <property type="entry name" value="YggU-like_sf"/>
</dbReference>
<keyword evidence="4" id="KW-1185">Reference proteome</keyword>
<proteinExistence type="inferred from homology"/>
<dbReference type="InterPro" id="IPR003746">
    <property type="entry name" value="DUF167"/>
</dbReference>
<comment type="caution">
    <text evidence="3">The sequence shown here is derived from an EMBL/GenBank/DDBJ whole genome shotgun (WGS) entry which is preliminary data.</text>
</comment>
<dbReference type="Gene3D" id="3.30.1200.10">
    <property type="entry name" value="YggU-like"/>
    <property type="match status" value="1"/>
</dbReference>